<dbReference type="STRING" id="1909395.BKM31_31900"/>
<accession>A0A1V0A5G7</accession>
<evidence type="ECO:0000313" key="2">
    <source>
        <dbReference type="EMBL" id="AQZ65450.1"/>
    </source>
</evidence>
<gene>
    <name evidence="2" type="ORF">BKM31_31900</name>
</gene>
<evidence type="ECO:0000313" key="3">
    <source>
        <dbReference type="Proteomes" id="UP000190797"/>
    </source>
</evidence>
<evidence type="ECO:0000259" key="1">
    <source>
        <dbReference type="Pfam" id="PF17648"/>
    </source>
</evidence>
<dbReference type="InterPro" id="IPR040841">
    <property type="entry name" value="Luciferase_dom"/>
</dbReference>
<sequence>MAELRSWPALAARDGRRGTTFAVSGTEIVRLSGADEIQVRLTAPAIDRLRPYLSTCEQVQACEDRAWVAVYVDAEPDLALLLALTSVAIKAHVP</sequence>
<reference evidence="3" key="1">
    <citation type="journal article" date="2017" name="Med. Chem. Commun.">
        <title>Nonomuraea sp. ATCC 55076 harbours the largest actinomycete chromosome to date and the kistamicin biosynthetic gene cluster.</title>
        <authorList>
            <person name="Nazari B."/>
            <person name="Forneris C.C."/>
            <person name="Gibson M.I."/>
            <person name="Moon K."/>
            <person name="Schramma K.R."/>
            <person name="Seyedsayamdost M.R."/>
        </authorList>
    </citation>
    <scope>NUCLEOTIDE SEQUENCE [LARGE SCALE GENOMIC DNA]</scope>
    <source>
        <strain evidence="3">ATCC 55076</strain>
    </source>
</reference>
<protein>
    <recommendedName>
        <fullName evidence="1">Luciferase domain-containing protein</fullName>
    </recommendedName>
</protein>
<dbReference type="AlphaFoldDB" id="A0A1V0A5G7"/>
<dbReference type="Proteomes" id="UP000190797">
    <property type="component" value="Chromosome"/>
</dbReference>
<organism evidence="2 3">
    <name type="scientific">[Actinomadura] parvosata subsp. kistnae</name>
    <dbReference type="NCBI Taxonomy" id="1909395"/>
    <lineage>
        <taxon>Bacteria</taxon>
        <taxon>Bacillati</taxon>
        <taxon>Actinomycetota</taxon>
        <taxon>Actinomycetes</taxon>
        <taxon>Streptosporangiales</taxon>
        <taxon>Streptosporangiaceae</taxon>
        <taxon>Nonomuraea</taxon>
    </lineage>
</organism>
<name>A0A1V0A5G7_9ACTN</name>
<dbReference type="EMBL" id="CP017717">
    <property type="protein sequence ID" value="AQZ65450.1"/>
    <property type="molecule type" value="Genomic_DNA"/>
</dbReference>
<dbReference type="KEGG" id="noa:BKM31_31900"/>
<dbReference type="Pfam" id="PF17648">
    <property type="entry name" value="Luciferase"/>
    <property type="match status" value="1"/>
</dbReference>
<keyword evidence="3" id="KW-1185">Reference proteome</keyword>
<proteinExistence type="predicted"/>
<feature type="domain" description="Luciferase" evidence="1">
    <location>
        <begin position="25"/>
        <end position="88"/>
    </location>
</feature>